<comment type="caution">
    <text evidence="13">The sequence shown here is derived from an EMBL/GenBank/DDBJ whole genome shotgun (WGS) entry which is preliminary data.</text>
</comment>
<dbReference type="InterPro" id="IPR003691">
    <property type="entry name" value="FluC"/>
</dbReference>
<comment type="function">
    <text evidence="12">Fluoride-specific ion channel. Important for reducing fluoride concentration in the cell, thus reducing its toxicity.</text>
</comment>
<evidence type="ECO:0000256" key="8">
    <source>
        <dbReference type="ARBA" id="ARBA00023136"/>
    </source>
</evidence>
<evidence type="ECO:0000256" key="1">
    <source>
        <dbReference type="ARBA" id="ARBA00004651"/>
    </source>
</evidence>
<dbReference type="PANTHER" id="PTHR28259">
    <property type="entry name" value="FLUORIDE EXPORT PROTEIN 1-RELATED"/>
    <property type="match status" value="1"/>
</dbReference>
<evidence type="ECO:0000256" key="3">
    <source>
        <dbReference type="ARBA" id="ARBA00022519"/>
    </source>
</evidence>
<evidence type="ECO:0000313" key="13">
    <source>
        <dbReference type="EMBL" id="MDM0045539.1"/>
    </source>
</evidence>
<evidence type="ECO:0000313" key="14">
    <source>
        <dbReference type="Proteomes" id="UP001174908"/>
    </source>
</evidence>
<keyword evidence="14" id="KW-1185">Reference proteome</keyword>
<comment type="activity regulation">
    <text evidence="12">Na(+) is not transported, but it plays an essential structural role and its presence is essential for fluoride channel function.</text>
</comment>
<comment type="similarity">
    <text evidence="10 12">Belongs to the fluoride channel Fluc/FEX (TC 1.A.43) family.</text>
</comment>
<feature type="transmembrane region" description="Helical" evidence="12">
    <location>
        <begin position="99"/>
        <end position="122"/>
    </location>
</feature>
<dbReference type="HAMAP" id="MF_00454">
    <property type="entry name" value="FluC"/>
    <property type="match status" value="1"/>
</dbReference>
<evidence type="ECO:0000256" key="11">
    <source>
        <dbReference type="ARBA" id="ARBA00035585"/>
    </source>
</evidence>
<feature type="transmembrane region" description="Helical" evidence="12">
    <location>
        <begin position="32"/>
        <end position="56"/>
    </location>
</feature>
<feature type="binding site" evidence="12">
    <location>
        <position position="76"/>
    </location>
    <ligand>
        <name>Na(+)</name>
        <dbReference type="ChEBI" id="CHEBI:29101"/>
        <note>structural</note>
    </ligand>
</feature>
<evidence type="ECO:0000256" key="12">
    <source>
        <dbReference type="HAMAP-Rule" id="MF_00454"/>
    </source>
</evidence>
<evidence type="ECO:0000256" key="2">
    <source>
        <dbReference type="ARBA" id="ARBA00022475"/>
    </source>
</evidence>
<reference evidence="13" key="1">
    <citation type="submission" date="2023-06" db="EMBL/GenBank/DDBJ databases">
        <authorList>
            <person name="Jiang Y."/>
            <person name="Liu Q."/>
        </authorList>
    </citation>
    <scope>NUCLEOTIDE SEQUENCE</scope>
    <source>
        <strain evidence="13">CGMCC 1.12089</strain>
    </source>
</reference>
<accession>A0ABT7NC68</accession>
<evidence type="ECO:0000256" key="9">
    <source>
        <dbReference type="ARBA" id="ARBA00023303"/>
    </source>
</evidence>
<keyword evidence="2 12" id="KW-1003">Cell membrane</keyword>
<evidence type="ECO:0000256" key="10">
    <source>
        <dbReference type="ARBA" id="ARBA00035120"/>
    </source>
</evidence>
<keyword evidence="3" id="KW-0997">Cell inner membrane</keyword>
<keyword evidence="8 12" id="KW-0472">Membrane</keyword>
<comment type="catalytic activity">
    <reaction evidence="11">
        <text>fluoride(in) = fluoride(out)</text>
        <dbReference type="Rhea" id="RHEA:76159"/>
        <dbReference type="ChEBI" id="CHEBI:17051"/>
    </reaction>
    <physiologicalReaction direction="left-to-right" evidence="11">
        <dbReference type="Rhea" id="RHEA:76160"/>
    </physiologicalReaction>
</comment>
<evidence type="ECO:0000256" key="7">
    <source>
        <dbReference type="ARBA" id="ARBA00023065"/>
    </source>
</evidence>
<keyword evidence="12" id="KW-0813">Transport</keyword>
<keyword evidence="5 12" id="KW-1133">Transmembrane helix</keyword>
<dbReference type="EMBL" id="JASZYV010000002">
    <property type="protein sequence ID" value="MDM0045539.1"/>
    <property type="molecule type" value="Genomic_DNA"/>
</dbReference>
<dbReference type="PANTHER" id="PTHR28259:SF1">
    <property type="entry name" value="FLUORIDE EXPORT PROTEIN 1-RELATED"/>
    <property type="match status" value="1"/>
</dbReference>
<keyword evidence="4 12" id="KW-0812">Transmembrane</keyword>
<feature type="transmembrane region" description="Helical" evidence="12">
    <location>
        <begin position="68"/>
        <end position="93"/>
    </location>
</feature>
<dbReference type="Pfam" id="PF02537">
    <property type="entry name" value="CRCB"/>
    <property type="match status" value="1"/>
</dbReference>
<dbReference type="NCBIfam" id="NF010792">
    <property type="entry name" value="PRK14196.1"/>
    <property type="match status" value="1"/>
</dbReference>
<feature type="binding site" evidence="12">
    <location>
        <position position="79"/>
    </location>
    <ligand>
        <name>Na(+)</name>
        <dbReference type="ChEBI" id="CHEBI:29101"/>
        <note>structural</note>
    </ligand>
</feature>
<gene>
    <name evidence="12 13" type="primary">crcB</name>
    <name evidence="12" type="synonym">fluC</name>
    <name evidence="13" type="ORF">QTH91_13685</name>
</gene>
<keyword evidence="7 12" id="KW-0406">Ion transport</keyword>
<keyword evidence="12" id="KW-0479">Metal-binding</keyword>
<organism evidence="13 14">
    <name type="scientific">Variovorax dokdonensis</name>
    <dbReference type="NCBI Taxonomy" id="344883"/>
    <lineage>
        <taxon>Bacteria</taxon>
        <taxon>Pseudomonadati</taxon>
        <taxon>Pseudomonadota</taxon>
        <taxon>Betaproteobacteria</taxon>
        <taxon>Burkholderiales</taxon>
        <taxon>Comamonadaceae</taxon>
        <taxon>Variovorax</taxon>
    </lineage>
</organism>
<protein>
    <recommendedName>
        <fullName evidence="12">Fluoride-specific ion channel FluC</fullName>
    </recommendedName>
</protein>
<dbReference type="Proteomes" id="UP001174908">
    <property type="component" value="Unassembled WGS sequence"/>
</dbReference>
<keyword evidence="6 12" id="KW-0915">Sodium</keyword>
<dbReference type="RefSeq" id="WP_286660607.1">
    <property type="nucleotide sequence ID" value="NZ_JASZYV010000002.1"/>
</dbReference>
<evidence type="ECO:0000256" key="6">
    <source>
        <dbReference type="ARBA" id="ARBA00023053"/>
    </source>
</evidence>
<sequence length="129" mass="13437">MSALPFLAVFCGAGFGALLRWGLGLWLNPVFPLVPMGTVAANLVGGLLIGVASAYFGHRVGLASEWRLLVITGFLGGLTTFSTFSLEVVGLVVRQQYAWALGTAGLHLAGSLSLTAIGFFVARSLLVRG</sequence>
<evidence type="ECO:0000256" key="5">
    <source>
        <dbReference type="ARBA" id="ARBA00022989"/>
    </source>
</evidence>
<keyword evidence="9 12" id="KW-0407">Ion channel</keyword>
<proteinExistence type="inferred from homology"/>
<dbReference type="NCBIfam" id="TIGR00494">
    <property type="entry name" value="crcB"/>
    <property type="match status" value="1"/>
</dbReference>
<comment type="subcellular location">
    <subcellularLocation>
        <location evidence="1 12">Cell membrane</location>
        <topology evidence="1 12">Multi-pass membrane protein</topology>
    </subcellularLocation>
</comment>
<name>A0ABT7NC68_9BURK</name>
<evidence type="ECO:0000256" key="4">
    <source>
        <dbReference type="ARBA" id="ARBA00022692"/>
    </source>
</evidence>